<reference evidence="10 11" key="1">
    <citation type="submission" date="2019-03" db="EMBL/GenBank/DDBJ databases">
        <title>Primorskyibacter sp. SS33 isolated from sediments.</title>
        <authorList>
            <person name="Xunke S."/>
        </authorList>
    </citation>
    <scope>NUCLEOTIDE SEQUENCE [LARGE SCALE GENOMIC DNA]</scope>
    <source>
        <strain evidence="10 11">SS33</strain>
    </source>
</reference>
<evidence type="ECO:0000313" key="10">
    <source>
        <dbReference type="EMBL" id="TDL81668.1"/>
    </source>
</evidence>
<dbReference type="CDD" id="cd10030">
    <property type="entry name" value="UDG-F4_TTUDGA_SPO1dp_like"/>
    <property type="match status" value="1"/>
</dbReference>
<keyword evidence="5" id="KW-0408">Iron</keyword>
<evidence type="ECO:0000256" key="8">
    <source>
        <dbReference type="SAM" id="MobiDB-lite"/>
    </source>
</evidence>
<dbReference type="SMART" id="SM00987">
    <property type="entry name" value="UreE_C"/>
    <property type="match status" value="1"/>
</dbReference>
<dbReference type="PANTHER" id="PTHR33693:SF1">
    <property type="entry name" value="TYPE-4 URACIL-DNA GLYCOSYLASE"/>
    <property type="match status" value="1"/>
</dbReference>
<keyword evidence="2" id="KW-0479">Metal-binding</keyword>
<dbReference type="AlphaFoldDB" id="A0A4R6AGS6"/>
<feature type="domain" description="Uracil-DNA glycosylase-like" evidence="9">
    <location>
        <begin position="103"/>
        <end position="250"/>
    </location>
</feature>
<keyword evidence="1" id="KW-0004">4Fe-4S</keyword>
<gene>
    <name evidence="10" type="ORF">E2L08_05670</name>
</gene>
<protein>
    <submittedName>
        <fullName evidence="10">Uracil-DNA glycosylase</fullName>
    </submittedName>
</protein>
<comment type="caution">
    <text evidence="10">The sequence shown here is derived from an EMBL/GenBank/DDBJ whole genome shotgun (WGS) entry which is preliminary data.</text>
</comment>
<keyword evidence="6" id="KW-0411">Iron-sulfur</keyword>
<dbReference type="EMBL" id="SNAA01000004">
    <property type="protein sequence ID" value="TDL81668.1"/>
    <property type="molecule type" value="Genomic_DNA"/>
</dbReference>
<evidence type="ECO:0000256" key="1">
    <source>
        <dbReference type="ARBA" id="ARBA00022485"/>
    </source>
</evidence>
<dbReference type="Gene3D" id="3.40.470.10">
    <property type="entry name" value="Uracil-DNA glycosylase-like domain"/>
    <property type="match status" value="1"/>
</dbReference>
<evidence type="ECO:0000256" key="4">
    <source>
        <dbReference type="ARBA" id="ARBA00022801"/>
    </source>
</evidence>
<dbReference type="Proteomes" id="UP000295701">
    <property type="component" value="Unassembled WGS sequence"/>
</dbReference>
<dbReference type="GO" id="GO:0097506">
    <property type="term" value="F:deaminated base DNA N-glycosylase activity"/>
    <property type="evidence" value="ECO:0007669"/>
    <property type="project" value="UniProtKB-ARBA"/>
</dbReference>
<dbReference type="InterPro" id="IPR005122">
    <property type="entry name" value="Uracil-DNA_glycosylase-like"/>
</dbReference>
<dbReference type="GO" id="GO:0006281">
    <property type="term" value="P:DNA repair"/>
    <property type="evidence" value="ECO:0007669"/>
    <property type="project" value="UniProtKB-KW"/>
</dbReference>
<keyword evidence="11" id="KW-1185">Reference proteome</keyword>
<dbReference type="SUPFAM" id="SSF52141">
    <property type="entry name" value="Uracil-DNA glycosylase-like"/>
    <property type="match status" value="1"/>
</dbReference>
<evidence type="ECO:0000256" key="3">
    <source>
        <dbReference type="ARBA" id="ARBA00022763"/>
    </source>
</evidence>
<feature type="region of interest" description="Disordered" evidence="8">
    <location>
        <begin position="50"/>
        <end position="69"/>
    </location>
</feature>
<evidence type="ECO:0000259" key="9">
    <source>
        <dbReference type="SMART" id="SM00986"/>
    </source>
</evidence>
<keyword evidence="7" id="KW-0234">DNA repair</keyword>
<evidence type="ECO:0000256" key="6">
    <source>
        <dbReference type="ARBA" id="ARBA00023014"/>
    </source>
</evidence>
<evidence type="ECO:0000256" key="2">
    <source>
        <dbReference type="ARBA" id="ARBA00022723"/>
    </source>
</evidence>
<dbReference type="SMART" id="SM00986">
    <property type="entry name" value="UDG"/>
    <property type="match status" value="1"/>
</dbReference>
<evidence type="ECO:0000256" key="5">
    <source>
        <dbReference type="ARBA" id="ARBA00023004"/>
    </source>
</evidence>
<dbReference type="OrthoDB" id="5290748at2"/>
<dbReference type="GO" id="GO:0051539">
    <property type="term" value="F:4 iron, 4 sulfur cluster binding"/>
    <property type="evidence" value="ECO:0007669"/>
    <property type="project" value="UniProtKB-KW"/>
</dbReference>
<name>A0A4R6AGS6_9RHOB</name>
<keyword evidence="3" id="KW-0227">DNA damage</keyword>
<sequence length="257" mass="26899">MDPAEYHDALACLEWQVELGADEAICETPVDRYAAAHAAAEAKAAAAAAPPVADAPRAPDARPDPAAQARAVARAAADLEGLRHALAAFEGIEAKQGARNLVFSDGDPGAPVMVVGEAPDRDEDNAGHPFAGAPGALLDRMFAAIGMSRAGGDIYLAAAMPWRLPQTRDAEPDEIAAMQPFLERHIALADPRIVVAMGNLPCRMLLGRDGIGRLRGGWTEALGRPVLPMLSPAHLLRVPAAKRDAWADLLALAARIG</sequence>
<dbReference type="PANTHER" id="PTHR33693">
    <property type="entry name" value="TYPE-5 URACIL-DNA GLYCOSYLASE"/>
    <property type="match status" value="1"/>
</dbReference>
<proteinExistence type="predicted"/>
<accession>A0A4R6AGS6</accession>
<organism evidence="10 11">
    <name type="scientific">Palleronia sediminis</name>
    <dbReference type="NCBI Taxonomy" id="2547833"/>
    <lineage>
        <taxon>Bacteria</taxon>
        <taxon>Pseudomonadati</taxon>
        <taxon>Pseudomonadota</taxon>
        <taxon>Alphaproteobacteria</taxon>
        <taxon>Rhodobacterales</taxon>
        <taxon>Roseobacteraceae</taxon>
        <taxon>Palleronia</taxon>
    </lineage>
</organism>
<dbReference type="Pfam" id="PF03167">
    <property type="entry name" value="UDG"/>
    <property type="match status" value="1"/>
</dbReference>
<evidence type="ECO:0000313" key="11">
    <source>
        <dbReference type="Proteomes" id="UP000295701"/>
    </source>
</evidence>
<dbReference type="GO" id="GO:0046872">
    <property type="term" value="F:metal ion binding"/>
    <property type="evidence" value="ECO:0007669"/>
    <property type="project" value="UniProtKB-KW"/>
</dbReference>
<evidence type="ECO:0000256" key="7">
    <source>
        <dbReference type="ARBA" id="ARBA00023204"/>
    </source>
</evidence>
<keyword evidence="4" id="KW-0378">Hydrolase</keyword>
<dbReference type="InterPro" id="IPR051536">
    <property type="entry name" value="UDG_Type-4/5"/>
</dbReference>
<dbReference type="InterPro" id="IPR036895">
    <property type="entry name" value="Uracil-DNA_glycosylase-like_sf"/>
</dbReference>